<dbReference type="AlphaFoldDB" id="A0A9C6SP77"/>
<protein>
    <submittedName>
        <fullName evidence="2">Uncharacterized protein LOC127565402</fullName>
    </submittedName>
</protein>
<evidence type="ECO:0000313" key="2">
    <source>
        <dbReference type="RefSeq" id="XP_051859535.1"/>
    </source>
</evidence>
<name>A0A9C6SP77_DROAB</name>
<dbReference type="RefSeq" id="XP_051859535.1">
    <property type="nucleotide sequence ID" value="XM_052003575.1"/>
</dbReference>
<dbReference type="OrthoDB" id="7859473at2759"/>
<proteinExistence type="predicted"/>
<dbReference type="GeneID" id="127565402"/>
<accession>A0A9C6SP77</accession>
<sequence>MPYINSGNCTYADNVQLNFACDGKLTKTMWHRWSDNRVSKSEEYAVWESSKEKDAVVLVSFKKSKLFDYKTIKMDSLHYKIFGVENGKDVEIELKDGNTNCFAFGVRYVSDLRNHCLDLDYNPDDIVAFPIIHYSKPILNKFQLKDGYGIGNV</sequence>
<gene>
    <name evidence="2" type="primary">LOC127565402</name>
</gene>
<evidence type="ECO:0000313" key="1">
    <source>
        <dbReference type="Proteomes" id="UP000515160"/>
    </source>
</evidence>
<dbReference type="Proteomes" id="UP000515160">
    <property type="component" value="Chromosome 3"/>
</dbReference>
<organism evidence="1 2">
    <name type="scientific">Drosophila albomicans</name>
    <name type="common">Fruit fly</name>
    <dbReference type="NCBI Taxonomy" id="7291"/>
    <lineage>
        <taxon>Eukaryota</taxon>
        <taxon>Metazoa</taxon>
        <taxon>Ecdysozoa</taxon>
        <taxon>Arthropoda</taxon>
        <taxon>Hexapoda</taxon>
        <taxon>Insecta</taxon>
        <taxon>Pterygota</taxon>
        <taxon>Neoptera</taxon>
        <taxon>Endopterygota</taxon>
        <taxon>Diptera</taxon>
        <taxon>Brachycera</taxon>
        <taxon>Muscomorpha</taxon>
        <taxon>Ephydroidea</taxon>
        <taxon>Drosophilidae</taxon>
        <taxon>Drosophila</taxon>
    </lineage>
</organism>
<reference evidence="2" key="1">
    <citation type="submission" date="2025-08" db="UniProtKB">
        <authorList>
            <consortium name="RefSeq"/>
        </authorList>
    </citation>
    <scope>IDENTIFICATION</scope>
    <source>
        <strain evidence="2">15112-1751.03</strain>
        <tissue evidence="2">Whole Adult</tissue>
    </source>
</reference>
<keyword evidence="1" id="KW-1185">Reference proteome</keyword>